<gene>
    <name evidence="2" type="ORF">ODALV1_LOCUS28111</name>
</gene>
<feature type="signal peptide" evidence="1">
    <location>
        <begin position="1"/>
        <end position="19"/>
    </location>
</feature>
<evidence type="ECO:0000256" key="1">
    <source>
        <dbReference type="SAM" id="SignalP"/>
    </source>
</evidence>
<name>A0ABP1S0K7_9HEXA</name>
<evidence type="ECO:0000313" key="3">
    <source>
        <dbReference type="Proteomes" id="UP001642540"/>
    </source>
</evidence>
<sequence length="225" mass="25916">MQVMLQLFLLLSSVFLTYGADPDAMDPSELYPTVNVCNETVLKEFDECWKQLPQAQYQGIPSNPKKIAVACRMQVKMQLFVLLSSVFLTEGAMQDTLEFNTCNETEISEFDECWEKLPEAQYRRIPTNPRKIAVACSVFITGMECVNNWSTKCLSNESIERLNDSILGALQIYQELCQNRKFKEEYHQHMNCFNKVSSHWEACNNKFVGMLEGIQDTNSSQDICW</sequence>
<proteinExistence type="predicted"/>
<evidence type="ECO:0000313" key="2">
    <source>
        <dbReference type="EMBL" id="CAL8140037.1"/>
    </source>
</evidence>
<organism evidence="2 3">
    <name type="scientific">Orchesella dallaii</name>
    <dbReference type="NCBI Taxonomy" id="48710"/>
    <lineage>
        <taxon>Eukaryota</taxon>
        <taxon>Metazoa</taxon>
        <taxon>Ecdysozoa</taxon>
        <taxon>Arthropoda</taxon>
        <taxon>Hexapoda</taxon>
        <taxon>Collembola</taxon>
        <taxon>Entomobryomorpha</taxon>
        <taxon>Entomobryoidea</taxon>
        <taxon>Orchesellidae</taxon>
        <taxon>Orchesellinae</taxon>
        <taxon>Orchesella</taxon>
    </lineage>
</organism>
<accession>A0ABP1S0K7</accession>
<comment type="caution">
    <text evidence="2">The sequence shown here is derived from an EMBL/GenBank/DDBJ whole genome shotgun (WGS) entry which is preliminary data.</text>
</comment>
<dbReference type="Proteomes" id="UP001642540">
    <property type="component" value="Unassembled WGS sequence"/>
</dbReference>
<protein>
    <submittedName>
        <fullName evidence="2">Uncharacterized protein</fullName>
    </submittedName>
</protein>
<keyword evidence="3" id="KW-1185">Reference proteome</keyword>
<reference evidence="2 3" key="1">
    <citation type="submission" date="2024-08" db="EMBL/GenBank/DDBJ databases">
        <authorList>
            <person name="Cucini C."/>
            <person name="Frati F."/>
        </authorList>
    </citation>
    <scope>NUCLEOTIDE SEQUENCE [LARGE SCALE GENOMIC DNA]</scope>
</reference>
<dbReference type="PANTHER" id="PTHR33964">
    <property type="entry name" value="RE45066P-RELATED"/>
    <property type="match status" value="1"/>
</dbReference>
<feature type="chain" id="PRO_5045593497" evidence="1">
    <location>
        <begin position="20"/>
        <end position="225"/>
    </location>
</feature>
<dbReference type="PANTHER" id="PTHR33964:SF2">
    <property type="entry name" value="IP09356P"/>
    <property type="match status" value="1"/>
</dbReference>
<dbReference type="EMBL" id="CAXLJM020000133">
    <property type="protein sequence ID" value="CAL8140037.1"/>
    <property type="molecule type" value="Genomic_DNA"/>
</dbReference>
<keyword evidence="1" id="KW-0732">Signal</keyword>